<protein>
    <submittedName>
        <fullName evidence="2">Uncharacterized protein</fullName>
    </submittedName>
</protein>
<reference evidence="2 3" key="1">
    <citation type="submission" date="2018-09" db="EMBL/GenBank/DDBJ databases">
        <title>Genomic investigation of the strawberry pathogen Phytophthora fragariae indicates pathogenicity is determined by transcriptional variation in three key races.</title>
        <authorList>
            <person name="Adams T.M."/>
            <person name="Armitage A.D."/>
            <person name="Sobczyk M.K."/>
            <person name="Bates H.J."/>
            <person name="Dunwell J.M."/>
            <person name="Nellist C.F."/>
            <person name="Harrison R.J."/>
        </authorList>
    </citation>
    <scope>NUCLEOTIDE SEQUENCE [LARGE SCALE GENOMIC DNA]</scope>
    <source>
        <strain evidence="2 3">NOV-77</strain>
    </source>
</reference>
<feature type="region of interest" description="Disordered" evidence="1">
    <location>
        <begin position="61"/>
        <end position="94"/>
    </location>
</feature>
<comment type="caution">
    <text evidence="2">The sequence shown here is derived from an EMBL/GenBank/DDBJ whole genome shotgun (WGS) entry which is preliminary data.</text>
</comment>
<evidence type="ECO:0000256" key="1">
    <source>
        <dbReference type="SAM" id="MobiDB-lite"/>
    </source>
</evidence>
<accession>A0A6G0SG04</accession>
<evidence type="ECO:0000313" key="2">
    <source>
        <dbReference type="EMBL" id="KAE9357972.1"/>
    </source>
</evidence>
<name>A0A6G0SG04_9STRA</name>
<dbReference type="AlphaFoldDB" id="A0A6G0SG04"/>
<organism evidence="2 3">
    <name type="scientific">Phytophthora fragariae</name>
    <dbReference type="NCBI Taxonomy" id="53985"/>
    <lineage>
        <taxon>Eukaryota</taxon>
        <taxon>Sar</taxon>
        <taxon>Stramenopiles</taxon>
        <taxon>Oomycota</taxon>
        <taxon>Peronosporomycetes</taxon>
        <taxon>Peronosporales</taxon>
        <taxon>Peronosporaceae</taxon>
        <taxon>Phytophthora</taxon>
    </lineage>
</organism>
<feature type="compositionally biased region" description="Basic residues" evidence="1">
    <location>
        <begin position="70"/>
        <end position="83"/>
    </location>
</feature>
<dbReference type="Proteomes" id="UP000486351">
    <property type="component" value="Unassembled WGS sequence"/>
</dbReference>
<evidence type="ECO:0000313" key="3">
    <source>
        <dbReference type="Proteomes" id="UP000486351"/>
    </source>
</evidence>
<sequence length="292" mass="32755">MNEVRRHLQFQKEMDYQAAQLEAENTLCTSLLERMNQLIKNLEEDVKNAAQEDTMISEFSKLIDTETSSKRTRRPSVRRRSPHHGADEQLWQLGPRLATRALEPQEDGGEPSGQAGRVFFTACNSPARTFMSTSRRATYSCMMTRALWASSSMFLQSSRCSSLVLAQKMKTTTAIAAGQNEVCHRERRVQQIDHPQHGVEHAERSKAQSDLPVVVDRNPPRSPSAFTGWRRSPTRNIMGDCNIENQQGTTIGTPPHLCATMAARAAKVLRLLPTRRRSSCLLSLAASLSFSK</sequence>
<proteinExistence type="predicted"/>
<gene>
    <name evidence="2" type="ORF">PF008_g2901</name>
</gene>
<dbReference type="EMBL" id="QXFY01000084">
    <property type="protein sequence ID" value="KAE9357972.1"/>
    <property type="molecule type" value="Genomic_DNA"/>
</dbReference>